<dbReference type="AlphaFoldDB" id="A0A3D8QAJ4"/>
<comment type="caution">
    <text evidence="2">The sequence shown here is derived from an EMBL/GenBank/DDBJ whole genome shotgun (WGS) entry which is preliminary data.</text>
</comment>
<dbReference type="EMBL" id="PDLM01000017">
    <property type="protein sequence ID" value="RDW58862.1"/>
    <property type="molecule type" value="Genomic_DNA"/>
</dbReference>
<name>A0A3D8QAJ4_9HELO</name>
<accession>A0A3D8QAJ4</accession>
<protein>
    <submittedName>
        <fullName evidence="2">Uncharacterized protein</fullName>
    </submittedName>
</protein>
<gene>
    <name evidence="2" type="ORF">BP6252_13338</name>
</gene>
<evidence type="ECO:0000256" key="1">
    <source>
        <dbReference type="SAM" id="SignalP"/>
    </source>
</evidence>
<keyword evidence="3" id="KW-1185">Reference proteome</keyword>
<reference evidence="2 3" key="1">
    <citation type="journal article" date="2018" name="IMA Fungus">
        <title>IMA Genome-F 9: Draft genome sequence of Annulohypoxylon stygium, Aspergillus mulundensis, Berkeleyomyces basicola (syn. Thielaviopsis basicola), Ceratocystis smalleyi, two Cercospora beticola strains, Coleophoma cylindrospora, Fusarium fracticaudum, Phialophora cf. hyalina, and Morchella septimelata.</title>
        <authorList>
            <person name="Wingfield B.D."/>
            <person name="Bills G.F."/>
            <person name="Dong Y."/>
            <person name="Huang W."/>
            <person name="Nel W.J."/>
            <person name="Swalarsk-Parry B.S."/>
            <person name="Vaghefi N."/>
            <person name="Wilken P.M."/>
            <person name="An Z."/>
            <person name="de Beer Z.W."/>
            <person name="De Vos L."/>
            <person name="Chen L."/>
            <person name="Duong T.A."/>
            <person name="Gao Y."/>
            <person name="Hammerbacher A."/>
            <person name="Kikkert J.R."/>
            <person name="Li Y."/>
            <person name="Li H."/>
            <person name="Li K."/>
            <person name="Li Q."/>
            <person name="Liu X."/>
            <person name="Ma X."/>
            <person name="Naidoo K."/>
            <person name="Pethybridge S.J."/>
            <person name="Sun J."/>
            <person name="Steenkamp E.T."/>
            <person name="van der Nest M.A."/>
            <person name="van Wyk S."/>
            <person name="Wingfield M.J."/>
            <person name="Xiong C."/>
            <person name="Yue Q."/>
            <person name="Zhang X."/>
        </authorList>
    </citation>
    <scope>NUCLEOTIDE SEQUENCE [LARGE SCALE GENOMIC DNA]</scope>
    <source>
        <strain evidence="2 3">BP6252</strain>
    </source>
</reference>
<organism evidence="2 3">
    <name type="scientific">Coleophoma cylindrospora</name>
    <dbReference type="NCBI Taxonomy" id="1849047"/>
    <lineage>
        <taxon>Eukaryota</taxon>
        <taxon>Fungi</taxon>
        <taxon>Dikarya</taxon>
        <taxon>Ascomycota</taxon>
        <taxon>Pezizomycotina</taxon>
        <taxon>Leotiomycetes</taxon>
        <taxon>Helotiales</taxon>
        <taxon>Dermateaceae</taxon>
        <taxon>Coleophoma</taxon>
    </lineage>
</organism>
<evidence type="ECO:0000313" key="3">
    <source>
        <dbReference type="Proteomes" id="UP000256645"/>
    </source>
</evidence>
<keyword evidence="1" id="KW-0732">Signal</keyword>
<sequence>MGRTLLLLAFLRLILVATTVSAASGSSYYPFVCNEVCQANYDESFYDIYSIVDQSYLTRGITVSDGSWWGHAVGVYGEPTATGPCDVWTLLSNSSAPYGGVLIQTVDDFDTDIYIEYNCTLTEGYVLLERFKCTPGQTIHSAWTLGVYDDGKSWLQYDKQCGDTLVTGFLGATDDTYARGAFVFYQHDIVVQTAVTTIYKTSTHYAPFQTTISSWTTTSTTTSCIDRPFTYTDGWTIIPTTITVVSGTTTRTVPSTTNWVTVTSTSIIEPLQQQTVVVPSMTVTVTPTIKPPGLSRSDKIALGVGLGTGLPAIVFTGLDAMLTLNHAWD</sequence>
<proteinExistence type="predicted"/>
<feature type="signal peptide" evidence="1">
    <location>
        <begin position="1"/>
        <end position="22"/>
    </location>
</feature>
<dbReference type="Proteomes" id="UP000256645">
    <property type="component" value="Unassembled WGS sequence"/>
</dbReference>
<evidence type="ECO:0000313" key="2">
    <source>
        <dbReference type="EMBL" id="RDW58862.1"/>
    </source>
</evidence>
<feature type="chain" id="PRO_5017813955" evidence="1">
    <location>
        <begin position="23"/>
        <end position="329"/>
    </location>
</feature>